<dbReference type="Pfam" id="PF14230">
    <property type="entry name" value="DUF4333"/>
    <property type="match status" value="1"/>
</dbReference>
<evidence type="ECO:0000259" key="3">
    <source>
        <dbReference type="Pfam" id="PF14230"/>
    </source>
</evidence>
<dbReference type="AlphaFoldDB" id="A0A1X0B284"/>
<organism evidence="4 5">
    <name type="scientific">Mycobacterium aquaticum</name>
    <dbReference type="NCBI Taxonomy" id="1927124"/>
    <lineage>
        <taxon>Bacteria</taxon>
        <taxon>Bacillati</taxon>
        <taxon>Actinomycetota</taxon>
        <taxon>Actinomycetes</taxon>
        <taxon>Mycobacteriales</taxon>
        <taxon>Mycobacteriaceae</taxon>
        <taxon>Mycobacterium</taxon>
    </lineage>
</organism>
<reference evidence="4 5" key="1">
    <citation type="submission" date="2017-02" db="EMBL/GenBank/DDBJ databases">
        <title>The new phylogeny of genus Mycobacterium.</title>
        <authorList>
            <person name="Tortoli E."/>
            <person name="Trovato A."/>
            <person name="Cirillo D.M."/>
        </authorList>
    </citation>
    <scope>NUCLEOTIDE SEQUENCE [LARGE SCALE GENOMIC DNA]</scope>
    <source>
        <strain evidence="4 5">RW6</strain>
    </source>
</reference>
<sequence>MSDPQPWWAKPGGATPAPGSTPQQPAPGGGQSYWNPNPSNPPPAQANPYGAPQQPYRPQQPYGAPQQPYGSPAQPYGAQPNPWQGYNQPTNQPQYPPPTPPTKSSNNRTLLIAGLVVAAILVIGGGFAVWQFGFSGKVLDVKQAESGVKEILSDPINGYGANDVETVNCNNGENPKVATNNSFTCKVQINGATRQVNVEFTDDNGTYAVDGPR</sequence>
<dbReference type="OrthoDB" id="3625154at2"/>
<accession>A0A1X0B284</accession>
<keyword evidence="2" id="KW-0812">Transmembrane</keyword>
<dbReference type="EMBL" id="MVHF01000008">
    <property type="protein sequence ID" value="ORA36427.1"/>
    <property type="molecule type" value="Genomic_DNA"/>
</dbReference>
<evidence type="ECO:0000256" key="2">
    <source>
        <dbReference type="SAM" id="Phobius"/>
    </source>
</evidence>
<dbReference type="Proteomes" id="UP000192448">
    <property type="component" value="Unassembled WGS sequence"/>
</dbReference>
<proteinExistence type="predicted"/>
<feature type="compositionally biased region" description="Low complexity" evidence="1">
    <location>
        <begin position="46"/>
        <end position="70"/>
    </location>
</feature>
<feature type="compositionally biased region" description="Low complexity" evidence="1">
    <location>
        <begin position="1"/>
        <end position="22"/>
    </location>
</feature>
<feature type="region of interest" description="Disordered" evidence="1">
    <location>
        <begin position="1"/>
        <end position="106"/>
    </location>
</feature>
<evidence type="ECO:0000313" key="4">
    <source>
        <dbReference type="EMBL" id="ORA36427.1"/>
    </source>
</evidence>
<gene>
    <name evidence="4" type="ORF">BST13_10820</name>
</gene>
<keyword evidence="2" id="KW-1133">Transmembrane helix</keyword>
<dbReference type="STRING" id="1927124.BST13_10820"/>
<protein>
    <recommendedName>
        <fullName evidence="3">DUF4333 domain-containing protein</fullName>
    </recommendedName>
</protein>
<dbReference type="RefSeq" id="WP_083163543.1">
    <property type="nucleotide sequence ID" value="NZ_MVHF01000008.1"/>
</dbReference>
<evidence type="ECO:0000256" key="1">
    <source>
        <dbReference type="SAM" id="MobiDB-lite"/>
    </source>
</evidence>
<dbReference type="InterPro" id="IPR025637">
    <property type="entry name" value="DUF4333"/>
</dbReference>
<keyword evidence="2" id="KW-0472">Membrane</keyword>
<keyword evidence="5" id="KW-1185">Reference proteome</keyword>
<feature type="domain" description="DUF4333" evidence="3">
    <location>
        <begin position="129"/>
        <end position="205"/>
    </location>
</feature>
<comment type="caution">
    <text evidence="4">The sequence shown here is derived from an EMBL/GenBank/DDBJ whole genome shotgun (WGS) entry which is preliminary data.</text>
</comment>
<feature type="transmembrane region" description="Helical" evidence="2">
    <location>
        <begin position="110"/>
        <end position="133"/>
    </location>
</feature>
<evidence type="ECO:0000313" key="5">
    <source>
        <dbReference type="Proteomes" id="UP000192448"/>
    </source>
</evidence>
<name>A0A1X0B284_9MYCO</name>